<feature type="domain" description="3-keto-alpha-glucoside-1,2-lyase/3-keto-2-hydroxy-glucal hydratase" evidence="1">
    <location>
        <begin position="48"/>
        <end position="259"/>
    </location>
</feature>
<dbReference type="GO" id="GO:0016787">
    <property type="term" value="F:hydrolase activity"/>
    <property type="evidence" value="ECO:0007669"/>
    <property type="project" value="InterPro"/>
</dbReference>
<dbReference type="InterPro" id="IPR010496">
    <property type="entry name" value="AL/BT2_dom"/>
</dbReference>
<dbReference type="Proteomes" id="UP000219559">
    <property type="component" value="Unassembled WGS sequence"/>
</dbReference>
<comment type="caution">
    <text evidence="2">The sequence shown here is derived from an EMBL/GenBank/DDBJ whole genome shotgun (WGS) entry which is preliminary data.</text>
</comment>
<dbReference type="OrthoDB" id="9806233at2"/>
<sequence>MRAVNYVAILFLGLSLSLGCKGEAKKQESQAEEVVTESTEVNTKPDAEWTVLFDGTSFAGWHAYLKAGQPIPDAWSLEEGAMVFDPTKRVGKSDHSYTLISDREYTSFILELEWKLLTPAGNSGFFWSVNEDPAYTEAYMTGAEIQVQDNAVYPTEVHDHRIRKAGAVFGIVPSASEEVVNPIGEWNSYRITIDHSRNQGKVVLNGTDLIEFPVNGPEWKALVDASHFGTWKGFVTSQTGKLGLQDHGTPVAYRNVRIKEIR</sequence>
<reference evidence="2 3" key="1">
    <citation type="submission" date="2017-04" db="EMBL/GenBank/DDBJ databases">
        <title>A new member of the family Flavobacteriaceae isolated from ascidians.</title>
        <authorList>
            <person name="Chen L."/>
        </authorList>
    </citation>
    <scope>NUCLEOTIDE SEQUENCE [LARGE SCALE GENOMIC DNA]</scope>
    <source>
        <strain evidence="2 3">HQA918</strain>
    </source>
</reference>
<evidence type="ECO:0000259" key="1">
    <source>
        <dbReference type="Pfam" id="PF06439"/>
    </source>
</evidence>
<proteinExistence type="predicted"/>
<accession>A0A2A4GCJ0</accession>
<dbReference type="RefSeq" id="WP_097441849.1">
    <property type="nucleotide sequence ID" value="NZ_NBWU01000001.1"/>
</dbReference>
<gene>
    <name evidence="2" type="ORF">B7P33_03245</name>
</gene>
<name>A0A2A4GCJ0_9FLAO</name>
<dbReference type="PROSITE" id="PS51257">
    <property type="entry name" value="PROKAR_LIPOPROTEIN"/>
    <property type="match status" value="1"/>
</dbReference>
<protein>
    <recommendedName>
        <fullName evidence="1">3-keto-alpha-glucoside-1,2-lyase/3-keto-2-hydroxy-glucal hydratase domain-containing protein</fullName>
    </recommendedName>
</protein>
<organism evidence="2 3">
    <name type="scientific">Sediminicola luteus</name>
    <dbReference type="NCBI Taxonomy" id="319238"/>
    <lineage>
        <taxon>Bacteria</taxon>
        <taxon>Pseudomonadati</taxon>
        <taxon>Bacteroidota</taxon>
        <taxon>Flavobacteriia</taxon>
        <taxon>Flavobacteriales</taxon>
        <taxon>Flavobacteriaceae</taxon>
        <taxon>Sediminicola</taxon>
    </lineage>
</organism>
<evidence type="ECO:0000313" key="3">
    <source>
        <dbReference type="Proteomes" id="UP000219559"/>
    </source>
</evidence>
<keyword evidence="3" id="KW-1185">Reference proteome</keyword>
<dbReference type="Pfam" id="PF06439">
    <property type="entry name" value="3keto-disac_hyd"/>
    <property type="match status" value="1"/>
</dbReference>
<dbReference type="Gene3D" id="2.60.120.560">
    <property type="entry name" value="Exo-inulinase, domain 1"/>
    <property type="match status" value="1"/>
</dbReference>
<evidence type="ECO:0000313" key="2">
    <source>
        <dbReference type="EMBL" id="PCE66327.1"/>
    </source>
</evidence>
<dbReference type="AlphaFoldDB" id="A0A2A4GCJ0"/>
<dbReference type="EMBL" id="NBWU01000001">
    <property type="protein sequence ID" value="PCE66327.1"/>
    <property type="molecule type" value="Genomic_DNA"/>
</dbReference>